<protein>
    <submittedName>
        <fullName evidence="3">Uncharacterized protein</fullName>
    </submittedName>
</protein>
<feature type="compositionally biased region" description="Basic and acidic residues" evidence="2">
    <location>
        <begin position="542"/>
        <end position="556"/>
    </location>
</feature>
<keyword evidence="1" id="KW-0175">Coiled coil</keyword>
<reference evidence="3" key="1">
    <citation type="journal article" date="2020" name="bioRxiv">
        <title>Comparative genomics of Chlamydomonas.</title>
        <authorList>
            <person name="Craig R.J."/>
            <person name="Hasan A.R."/>
            <person name="Ness R.W."/>
            <person name="Keightley P.D."/>
        </authorList>
    </citation>
    <scope>NUCLEOTIDE SEQUENCE</scope>
    <source>
        <strain evidence="3">CCAP 11/173</strain>
    </source>
</reference>
<dbReference type="GO" id="GO:1990904">
    <property type="term" value="C:ribonucleoprotein complex"/>
    <property type="evidence" value="ECO:0007669"/>
    <property type="project" value="TreeGrafter"/>
</dbReference>
<dbReference type="AlphaFoldDB" id="A0A835TBV9"/>
<feature type="compositionally biased region" description="Basic and acidic residues" evidence="2">
    <location>
        <begin position="510"/>
        <end position="525"/>
    </location>
</feature>
<feature type="coiled-coil region" evidence="1">
    <location>
        <begin position="219"/>
        <end position="281"/>
    </location>
</feature>
<evidence type="ECO:0000313" key="3">
    <source>
        <dbReference type="EMBL" id="KAG2441196.1"/>
    </source>
</evidence>
<evidence type="ECO:0000256" key="2">
    <source>
        <dbReference type="SAM" id="MobiDB-lite"/>
    </source>
</evidence>
<feature type="compositionally biased region" description="Low complexity" evidence="2">
    <location>
        <begin position="526"/>
        <end position="535"/>
    </location>
</feature>
<feature type="compositionally biased region" description="Low complexity" evidence="2">
    <location>
        <begin position="557"/>
        <end position="567"/>
    </location>
</feature>
<feature type="region of interest" description="Disordered" evidence="2">
    <location>
        <begin position="453"/>
        <end position="573"/>
    </location>
</feature>
<dbReference type="Proteomes" id="UP000613740">
    <property type="component" value="Unassembled WGS sequence"/>
</dbReference>
<name>A0A835TBV9_9CHLO</name>
<dbReference type="GO" id="GO:0005783">
    <property type="term" value="C:endoplasmic reticulum"/>
    <property type="evidence" value="ECO:0007669"/>
    <property type="project" value="TreeGrafter"/>
</dbReference>
<dbReference type="PANTHER" id="PTHR31027">
    <property type="entry name" value="NUCLEAR SEGREGATION PROTEIN BFR1"/>
    <property type="match status" value="1"/>
</dbReference>
<comment type="caution">
    <text evidence="3">The sequence shown here is derived from an EMBL/GenBank/DDBJ whole genome shotgun (WGS) entry which is preliminary data.</text>
</comment>
<gene>
    <name evidence="3" type="ORF">HYH02_010040</name>
</gene>
<dbReference type="GO" id="GO:0042175">
    <property type="term" value="C:nuclear outer membrane-endoplasmic reticulum membrane network"/>
    <property type="evidence" value="ECO:0007669"/>
    <property type="project" value="TreeGrafter"/>
</dbReference>
<dbReference type="PANTHER" id="PTHR31027:SF2">
    <property type="entry name" value="LEBERCILIN DOMAIN-CONTAINING PROTEIN"/>
    <property type="match status" value="1"/>
</dbReference>
<organism evidence="3 4">
    <name type="scientific">Chlamydomonas schloesseri</name>
    <dbReference type="NCBI Taxonomy" id="2026947"/>
    <lineage>
        <taxon>Eukaryota</taxon>
        <taxon>Viridiplantae</taxon>
        <taxon>Chlorophyta</taxon>
        <taxon>core chlorophytes</taxon>
        <taxon>Chlorophyceae</taxon>
        <taxon>CS clade</taxon>
        <taxon>Chlamydomonadales</taxon>
        <taxon>Chlamydomonadaceae</taxon>
        <taxon>Chlamydomonas</taxon>
    </lineage>
</organism>
<sequence length="589" mass="65184">MAEVESAPVEVEQVEQAGEGRRDRDNEPIVFDESLLIYVKGKVVQPKQPDHTESRLFIQKLQAEITKRGDRIKEIKSIEEQMRGNAKGVSSGNKDIINNLKALRDQRGTVIRQKQAIRDELQSCDGTRESIRAEMRSIRDKNRNVNPEKIEQDIKDLEFKLAHETLPDQEEKRVQAQLSQLTAARPTAKKYAEFDARLKETEAQRTGIMARLKESNDVIAQLDTQIAAANAVLDEAKAKADSHFADLPSLQVEKKENYEIMVTLRAKIDELRKANDAEYQEYIKRDRAYRGWKRLDARKKYEERQKAREQRDAERADETKAIMGDIVVEPFSGEIFTCDQLLTYLRSFTAVKEEVKAEAKAVEVPAGLKPFKREVVEDEMFTGVPKKVAPGKKGAAAPAAAKPAEPAKPKVQKLNHMLDMLKVFLQLQVEPPTTTSAIPATIEAVEKRKAEYKEKQEAAKRAPPPKPAAKEEPKEEEPEAPAAKEEEPEAAPEANGKHEEEAKPSTSAPAKEEAAAAAAKEEPKPAEAAAAAPSSSKKDKKAAKEEKKAEAAKEEAAPAPAKAAAASGSGVDVKLKVEGNKVHVSVRAA</sequence>
<dbReference type="GO" id="GO:0003729">
    <property type="term" value="F:mRNA binding"/>
    <property type="evidence" value="ECO:0007669"/>
    <property type="project" value="TreeGrafter"/>
</dbReference>
<evidence type="ECO:0000313" key="4">
    <source>
        <dbReference type="Proteomes" id="UP000613740"/>
    </source>
</evidence>
<feature type="compositionally biased region" description="Low complexity" evidence="2">
    <location>
        <begin position="1"/>
        <end position="17"/>
    </location>
</feature>
<dbReference type="EMBL" id="JAEHOD010000036">
    <property type="protein sequence ID" value="KAG2441196.1"/>
    <property type="molecule type" value="Genomic_DNA"/>
</dbReference>
<feature type="region of interest" description="Disordered" evidence="2">
    <location>
        <begin position="387"/>
        <end position="408"/>
    </location>
</feature>
<evidence type="ECO:0000256" key="1">
    <source>
        <dbReference type="SAM" id="Coils"/>
    </source>
</evidence>
<dbReference type="OrthoDB" id="2195113at2759"/>
<feature type="compositionally biased region" description="Basic and acidic residues" evidence="2">
    <location>
        <begin position="18"/>
        <end position="27"/>
    </location>
</feature>
<feature type="compositionally biased region" description="Low complexity" evidence="2">
    <location>
        <begin position="387"/>
        <end position="404"/>
    </location>
</feature>
<proteinExistence type="predicted"/>
<accession>A0A835TBV9</accession>
<dbReference type="GO" id="GO:0008298">
    <property type="term" value="P:intracellular mRNA localization"/>
    <property type="evidence" value="ECO:0007669"/>
    <property type="project" value="TreeGrafter"/>
</dbReference>
<dbReference type="InterPro" id="IPR039604">
    <property type="entry name" value="Bfr1"/>
</dbReference>
<feature type="region of interest" description="Disordered" evidence="2">
    <location>
        <begin position="1"/>
        <end position="27"/>
    </location>
</feature>
<keyword evidence="4" id="KW-1185">Reference proteome</keyword>